<dbReference type="PANTHER" id="PTHR43818">
    <property type="entry name" value="BCDNA.GH03377"/>
    <property type="match status" value="1"/>
</dbReference>
<evidence type="ECO:0000259" key="2">
    <source>
        <dbReference type="Pfam" id="PF01408"/>
    </source>
</evidence>
<reference evidence="5" key="3">
    <citation type="submission" date="2020-09" db="EMBL/GenBank/DDBJ databases">
        <authorList>
            <person name="Sun Q."/>
            <person name="Zhou Y."/>
        </authorList>
    </citation>
    <scope>NUCLEOTIDE SEQUENCE</scope>
    <source>
        <strain evidence="5">CGMCC 4.7206</strain>
    </source>
</reference>
<evidence type="ECO:0000313" key="6">
    <source>
        <dbReference type="Proteomes" id="UP000597989"/>
    </source>
</evidence>
<dbReference type="Proteomes" id="UP000597989">
    <property type="component" value="Unassembled WGS sequence"/>
</dbReference>
<evidence type="ECO:0000313" key="7">
    <source>
        <dbReference type="Proteomes" id="UP001500220"/>
    </source>
</evidence>
<protein>
    <submittedName>
        <fullName evidence="5">Dehydrogenase</fullName>
    </submittedName>
    <submittedName>
        <fullName evidence="4">Gfo/Idh/MocA family oxidoreductase</fullName>
    </submittedName>
</protein>
<evidence type="ECO:0000259" key="3">
    <source>
        <dbReference type="Pfam" id="PF22725"/>
    </source>
</evidence>
<dbReference type="EMBL" id="BAAAHC010000001">
    <property type="protein sequence ID" value="GAA0503529.1"/>
    <property type="molecule type" value="Genomic_DNA"/>
</dbReference>
<sequence>MSRVHSPATEPRGVAILGAGMIGEVHRRAALLAGAEVAGVLASSPQRSAEVARNWGTAAYQDLAEALADERVQVVHICTPNATHAPFAEAALAAGKHVICEKPLGISLAEAERMAAAADRSGLVATVPFVYRYHPVVREIRARRQAGEFGTWHLLHGTYLQDWMLSPDASSWRVDPELGGASRAFADIGSHWCDLVEWVSGERLAELSAQTSIAVPTRPATGGPSFAGPTGEPAERVEVCTEDSAMLLARTSTGVPVSAVISQVAAGRKNRLWFELDGSLGSAVFDQEDPERVWLGGVDGNRILVRDPAHGSAEQRRLSTLPAGHAVGYAQCFEAFVADTYAAIDGGSPEGLPTFADGLRSARLVDAVLRSAADGSWTQV</sequence>
<comment type="caution">
    <text evidence="5">The sequence shown here is derived from an EMBL/GenBank/DDBJ whole genome shotgun (WGS) entry which is preliminary data.</text>
</comment>
<dbReference type="RefSeq" id="WP_229680109.1">
    <property type="nucleotide sequence ID" value="NZ_BAAAHC010000001.1"/>
</dbReference>
<accession>A0A917JXP5</accession>
<dbReference type="EMBL" id="BMMT01000008">
    <property type="protein sequence ID" value="GGI87955.1"/>
    <property type="molecule type" value="Genomic_DNA"/>
</dbReference>
<dbReference type="Pfam" id="PF01408">
    <property type="entry name" value="GFO_IDH_MocA"/>
    <property type="match status" value="1"/>
</dbReference>
<evidence type="ECO:0000313" key="4">
    <source>
        <dbReference type="EMBL" id="GAA0503529.1"/>
    </source>
</evidence>
<dbReference type="GO" id="GO:0016491">
    <property type="term" value="F:oxidoreductase activity"/>
    <property type="evidence" value="ECO:0007669"/>
    <property type="project" value="UniProtKB-KW"/>
</dbReference>
<dbReference type="Gene3D" id="3.30.360.10">
    <property type="entry name" value="Dihydrodipicolinate Reductase, domain 2"/>
    <property type="match status" value="1"/>
</dbReference>
<dbReference type="GO" id="GO:0000166">
    <property type="term" value="F:nucleotide binding"/>
    <property type="evidence" value="ECO:0007669"/>
    <property type="project" value="InterPro"/>
</dbReference>
<dbReference type="PANTHER" id="PTHR43818:SF11">
    <property type="entry name" value="BCDNA.GH03377"/>
    <property type="match status" value="1"/>
</dbReference>
<name>A0A917JXP5_9PSEU</name>
<evidence type="ECO:0000313" key="5">
    <source>
        <dbReference type="EMBL" id="GGI87955.1"/>
    </source>
</evidence>
<organism evidence="5 6">
    <name type="scientific">Saccharopolyspora thermophila</name>
    <dbReference type="NCBI Taxonomy" id="89367"/>
    <lineage>
        <taxon>Bacteria</taxon>
        <taxon>Bacillati</taxon>
        <taxon>Actinomycetota</taxon>
        <taxon>Actinomycetes</taxon>
        <taxon>Pseudonocardiales</taxon>
        <taxon>Pseudonocardiaceae</taxon>
        <taxon>Saccharopolyspora</taxon>
    </lineage>
</organism>
<gene>
    <name evidence="4" type="ORF">GCM10009545_01500</name>
    <name evidence="5" type="ORF">GCM10011581_26330</name>
</gene>
<reference evidence="4 7" key="2">
    <citation type="journal article" date="2019" name="Int. J. Syst. Evol. Microbiol.">
        <title>The Global Catalogue of Microorganisms (GCM) 10K type strain sequencing project: providing services to taxonomists for standard genome sequencing and annotation.</title>
        <authorList>
            <consortium name="The Broad Institute Genomics Platform"/>
            <consortium name="The Broad Institute Genome Sequencing Center for Infectious Disease"/>
            <person name="Wu L."/>
            <person name="Ma J."/>
        </authorList>
    </citation>
    <scope>NUCLEOTIDE SEQUENCE [LARGE SCALE GENOMIC DNA]</scope>
    <source>
        <strain evidence="4 7">JCM 10664</strain>
    </source>
</reference>
<dbReference type="Gene3D" id="3.40.50.720">
    <property type="entry name" value="NAD(P)-binding Rossmann-like Domain"/>
    <property type="match status" value="1"/>
</dbReference>
<dbReference type="InterPro" id="IPR055170">
    <property type="entry name" value="GFO_IDH_MocA-like_dom"/>
</dbReference>
<dbReference type="SUPFAM" id="SSF51735">
    <property type="entry name" value="NAD(P)-binding Rossmann-fold domains"/>
    <property type="match status" value="1"/>
</dbReference>
<proteinExistence type="predicted"/>
<feature type="domain" description="Gfo/Idh/MocA-like oxidoreductase N-terminal" evidence="2">
    <location>
        <begin position="14"/>
        <end position="127"/>
    </location>
</feature>
<keyword evidence="1" id="KW-0560">Oxidoreductase</keyword>
<dbReference type="InterPro" id="IPR050463">
    <property type="entry name" value="Gfo/Idh/MocA_oxidrdct_glycsds"/>
</dbReference>
<dbReference type="Pfam" id="PF22725">
    <property type="entry name" value="GFO_IDH_MocA_C3"/>
    <property type="match status" value="1"/>
</dbReference>
<dbReference type="InterPro" id="IPR036291">
    <property type="entry name" value="NAD(P)-bd_dom_sf"/>
</dbReference>
<evidence type="ECO:0000256" key="1">
    <source>
        <dbReference type="ARBA" id="ARBA00023002"/>
    </source>
</evidence>
<dbReference type="AlphaFoldDB" id="A0A917JXP5"/>
<keyword evidence="7" id="KW-1185">Reference proteome</keyword>
<reference evidence="5 6" key="1">
    <citation type="journal article" date="2014" name="Int. J. Syst. Evol. Microbiol.">
        <title>Complete genome sequence of Corynebacterium casei LMG S-19264T (=DSM 44701T), isolated from a smear-ripened cheese.</title>
        <authorList>
            <consortium name="US DOE Joint Genome Institute (JGI-PGF)"/>
            <person name="Walter F."/>
            <person name="Albersmeier A."/>
            <person name="Kalinowski J."/>
            <person name="Ruckert C."/>
        </authorList>
    </citation>
    <scope>NUCLEOTIDE SEQUENCE [LARGE SCALE GENOMIC DNA]</scope>
    <source>
        <strain evidence="5 6">CGMCC 4.7206</strain>
    </source>
</reference>
<dbReference type="InterPro" id="IPR000683">
    <property type="entry name" value="Gfo/Idh/MocA-like_OxRdtase_N"/>
</dbReference>
<reference evidence="4" key="4">
    <citation type="submission" date="2023-12" db="EMBL/GenBank/DDBJ databases">
        <authorList>
            <person name="Sun Q."/>
            <person name="Inoue M."/>
        </authorList>
    </citation>
    <scope>NUCLEOTIDE SEQUENCE</scope>
    <source>
        <strain evidence="4">JCM 10664</strain>
    </source>
</reference>
<feature type="domain" description="GFO/IDH/MocA-like oxidoreductase" evidence="3">
    <location>
        <begin position="137"/>
        <end position="283"/>
    </location>
</feature>
<dbReference type="SUPFAM" id="SSF55347">
    <property type="entry name" value="Glyceraldehyde-3-phosphate dehydrogenase-like, C-terminal domain"/>
    <property type="match status" value="1"/>
</dbReference>
<dbReference type="Proteomes" id="UP001500220">
    <property type="component" value="Unassembled WGS sequence"/>
</dbReference>